<dbReference type="EMBL" id="CYXM01000016">
    <property type="protein sequence ID" value="CUN24385.1"/>
    <property type="molecule type" value="Genomic_DNA"/>
</dbReference>
<evidence type="ECO:0000259" key="1">
    <source>
        <dbReference type="Pfam" id="PF03551"/>
    </source>
</evidence>
<proteinExistence type="predicted"/>
<dbReference type="InterPro" id="IPR005149">
    <property type="entry name" value="Tscrpt_reg_PadR_N"/>
</dbReference>
<dbReference type="InterPro" id="IPR052509">
    <property type="entry name" value="Metal_resp_DNA-bind_regulator"/>
</dbReference>
<evidence type="ECO:0000313" key="5">
    <source>
        <dbReference type="EMBL" id="MCB6961300.1"/>
    </source>
</evidence>
<dbReference type="SUPFAM" id="SSF46785">
    <property type="entry name" value="Winged helix' DNA-binding domain"/>
    <property type="match status" value="1"/>
</dbReference>
<dbReference type="AlphaFoldDB" id="A0A0M6WFL2"/>
<dbReference type="Gene3D" id="1.10.10.10">
    <property type="entry name" value="Winged helix-like DNA-binding domain superfamily/Winged helix DNA-binding domain"/>
    <property type="match status" value="1"/>
</dbReference>
<gene>
    <name evidence="4" type="ORF">ERS852417_00986</name>
    <name evidence="3" type="ORF">ERS852580_02842</name>
    <name evidence="7" type="ORF">LD38_07450</name>
    <name evidence="5" type="ORF">LIZ82_10440</name>
    <name evidence="6" type="ORF">PNE45_10335</name>
    <name evidence="2" type="ORF">T1815_10011</name>
</gene>
<evidence type="ECO:0000313" key="6">
    <source>
        <dbReference type="EMBL" id="MDB8018430.1"/>
    </source>
</evidence>
<dbReference type="EMBL" id="JRFS01000014">
    <property type="protein sequence ID" value="PWE83882.1"/>
    <property type="molecule type" value="Genomic_DNA"/>
</dbReference>
<dbReference type="RefSeq" id="WP_015568780.1">
    <property type="nucleotide sequence ID" value="NZ_CP092643.1"/>
</dbReference>
<evidence type="ECO:0000313" key="2">
    <source>
        <dbReference type="EMBL" id="CRL35085.1"/>
    </source>
</evidence>
<dbReference type="OrthoDB" id="9808017at2"/>
<dbReference type="EMBL" id="CVRQ01000014">
    <property type="protein sequence ID" value="CRL35085.1"/>
    <property type="molecule type" value="Genomic_DNA"/>
</dbReference>
<accession>A0A0M6WFL2</accession>
<sequence length="103" mass="12188">MDSQLKRGILNICILQLLKQEDRYGYDIIKILQGLFPDTDESTIYAILRRLNKGGLTEVYYSEKSLGPQRKYYKIVEKGELYLKENIASWNEIVRIFHELEIM</sequence>
<dbReference type="Proteomes" id="UP000245905">
    <property type="component" value="Unassembled WGS sequence"/>
</dbReference>
<reference evidence="6" key="5">
    <citation type="submission" date="2023-01" db="EMBL/GenBank/DDBJ databases">
        <title>Human gut microbiome strain richness.</title>
        <authorList>
            <person name="Chen-Liaw A."/>
        </authorList>
    </citation>
    <scope>NUCLEOTIDE SEQUENCE</scope>
    <source>
        <strain evidence="6">1001283st1_D2_1001283B150209_150212</strain>
    </source>
</reference>
<dbReference type="EMBL" id="CYYW01000005">
    <property type="protein sequence ID" value="CUN78648.1"/>
    <property type="molecule type" value="Genomic_DNA"/>
</dbReference>
<feature type="domain" description="Transcription regulator PadR N-terminal" evidence="1">
    <location>
        <begin position="14"/>
        <end position="85"/>
    </location>
</feature>
<reference evidence="5" key="4">
    <citation type="submission" date="2021-10" db="EMBL/GenBank/DDBJ databases">
        <title>Collection of gut derived symbiotic bacterial strains cultured from healthy donors.</title>
        <authorList>
            <person name="Lin H."/>
            <person name="Littmann E."/>
            <person name="Kohout C."/>
            <person name="Pamer E.G."/>
        </authorList>
    </citation>
    <scope>NUCLEOTIDE SEQUENCE</scope>
    <source>
        <strain evidence="5">DFI.7.28A</strain>
    </source>
</reference>
<reference evidence="2" key="2">
    <citation type="submission" date="2015-05" db="EMBL/GenBank/DDBJ databases">
        <authorList>
            <person name="Wang D.B."/>
            <person name="Wang M."/>
        </authorList>
    </citation>
    <scope>NUCLEOTIDE SEQUENCE [LARGE SCALE GENOMIC DNA]</scope>
    <source>
        <strain evidence="2">T1-815</strain>
    </source>
</reference>
<evidence type="ECO:0000313" key="4">
    <source>
        <dbReference type="EMBL" id="CUN78648.1"/>
    </source>
</evidence>
<reference evidence="7 11" key="1">
    <citation type="submission" date="2014-09" db="EMBL/GenBank/DDBJ databases">
        <title>Butyrate-producing bacteria isolated from human gut.</title>
        <authorList>
            <person name="Zhang Q."/>
            <person name="Zhao L."/>
        </authorList>
    </citation>
    <scope>NUCLEOTIDE SEQUENCE [LARGE SCALE GENOMIC DNA]</scope>
    <source>
        <strain evidence="7 11">R22</strain>
    </source>
</reference>
<dbReference type="Proteomes" id="UP000095384">
    <property type="component" value="Unassembled WGS sequence"/>
</dbReference>
<evidence type="ECO:0000313" key="7">
    <source>
        <dbReference type="EMBL" id="PWE83882.1"/>
    </source>
</evidence>
<dbReference type="Proteomes" id="UP000095673">
    <property type="component" value="Unassembled WGS sequence"/>
</dbReference>
<dbReference type="EMBL" id="JAQLYE010000017">
    <property type="protein sequence ID" value="MDB8018430.1"/>
    <property type="molecule type" value="Genomic_DNA"/>
</dbReference>
<evidence type="ECO:0000313" key="10">
    <source>
        <dbReference type="Proteomes" id="UP000095673"/>
    </source>
</evidence>
<dbReference type="Pfam" id="PF03551">
    <property type="entry name" value="PadR"/>
    <property type="match status" value="1"/>
</dbReference>
<dbReference type="PANTHER" id="PTHR33169:SF14">
    <property type="entry name" value="TRANSCRIPTIONAL REGULATOR RV3488"/>
    <property type="match status" value="1"/>
</dbReference>
<reference evidence="8" key="3">
    <citation type="submission" date="2015-05" db="EMBL/GenBank/DDBJ databases">
        <authorList>
            <consortium name="Pathogen Informatics"/>
        </authorList>
    </citation>
    <scope>NUCLEOTIDE SEQUENCE [LARGE SCALE GENOMIC DNA]</scope>
    <source>
        <strain evidence="4 9">2789STDY5608860</strain>
        <strain evidence="3 10">2789STDY5834968</strain>
        <strain evidence="8">T1-815</strain>
    </source>
</reference>
<evidence type="ECO:0000313" key="8">
    <source>
        <dbReference type="Proteomes" id="UP000049472"/>
    </source>
</evidence>
<name>A0A0M6WFL2_9FIRM</name>
<keyword evidence="8" id="KW-1185">Reference proteome</keyword>
<protein>
    <submittedName>
        <fullName evidence="5">PadR family transcriptional regulator</fullName>
    </submittedName>
    <submittedName>
        <fullName evidence="2">Predicted transcriptional regulators</fullName>
    </submittedName>
    <submittedName>
        <fullName evidence="3">Transcriptional regulator, Acidobacterial, PadR-family</fullName>
    </submittedName>
</protein>
<dbReference type="Proteomes" id="UP001212823">
    <property type="component" value="Unassembled WGS sequence"/>
</dbReference>
<dbReference type="InterPro" id="IPR036388">
    <property type="entry name" value="WH-like_DNA-bd_sf"/>
</dbReference>
<dbReference type="Proteomes" id="UP000049472">
    <property type="component" value="Unassembled WGS sequence"/>
</dbReference>
<evidence type="ECO:0000313" key="3">
    <source>
        <dbReference type="EMBL" id="CUN24385.1"/>
    </source>
</evidence>
<dbReference type="Proteomes" id="UP001197741">
    <property type="component" value="Unassembled WGS sequence"/>
</dbReference>
<organism evidence="2 8">
    <name type="scientific">Agathobacter rectalis</name>
    <dbReference type="NCBI Taxonomy" id="39491"/>
    <lineage>
        <taxon>Bacteria</taxon>
        <taxon>Bacillati</taxon>
        <taxon>Bacillota</taxon>
        <taxon>Clostridia</taxon>
        <taxon>Lachnospirales</taxon>
        <taxon>Lachnospiraceae</taxon>
        <taxon>Agathobacter</taxon>
    </lineage>
</organism>
<dbReference type="PANTHER" id="PTHR33169">
    <property type="entry name" value="PADR-FAMILY TRANSCRIPTIONAL REGULATOR"/>
    <property type="match status" value="1"/>
</dbReference>
<evidence type="ECO:0000313" key="11">
    <source>
        <dbReference type="Proteomes" id="UP000245905"/>
    </source>
</evidence>
<evidence type="ECO:0000313" key="9">
    <source>
        <dbReference type="Proteomes" id="UP000095384"/>
    </source>
</evidence>
<dbReference type="EMBL" id="JAJCJQ010000015">
    <property type="protein sequence ID" value="MCB6961300.1"/>
    <property type="molecule type" value="Genomic_DNA"/>
</dbReference>
<dbReference type="InterPro" id="IPR036390">
    <property type="entry name" value="WH_DNA-bd_sf"/>
</dbReference>
<dbReference type="GeneID" id="86988197"/>